<protein>
    <recommendedName>
        <fullName evidence="1">UPF0763 protein CVT06_03580</fullName>
    </recommendedName>
</protein>
<evidence type="ECO:0000313" key="2">
    <source>
        <dbReference type="EMBL" id="QPH84223.1"/>
    </source>
</evidence>
<proteinExistence type="inferred from homology"/>
<dbReference type="InterPro" id="IPR019724">
    <property type="entry name" value="UPF0763"/>
</dbReference>
<sequence>MNKEKNIYDEIDEIGNNLGLSSPEKTIFEIVSTKNPNEHILNLKSGSWDSKEPWFGIDENQNLHTVISVKSLSALIDALKESQKENFDLRLEKTIWQNIPVDFSDVWVVAMDEIKKIASDKKSRQFNIDLDKLVKNIKKEHPNLFVDIKEVIQMARSRADD</sequence>
<dbReference type="AlphaFoldDB" id="A0A7S9R6S5"/>
<dbReference type="Proteomes" id="UP000594630">
    <property type="component" value="Chromosome"/>
</dbReference>
<dbReference type="HAMAP" id="MF_02110">
    <property type="entry name" value="UPF0763"/>
    <property type="match status" value="1"/>
</dbReference>
<accession>A0A7S9R6S5</accession>
<dbReference type="Pfam" id="PF10788">
    <property type="entry name" value="DUF2603"/>
    <property type="match status" value="1"/>
</dbReference>
<dbReference type="RefSeq" id="WP_107793191.1">
    <property type="nucleotide sequence ID" value="NZ_CP049274.1"/>
</dbReference>
<evidence type="ECO:0000313" key="3">
    <source>
        <dbReference type="Proteomes" id="UP000594630"/>
    </source>
</evidence>
<dbReference type="EMBL" id="CP049274">
    <property type="protein sequence ID" value="QPH84223.1"/>
    <property type="molecule type" value="Genomic_DNA"/>
</dbReference>
<name>A0A7S9R6S5_9BACT</name>
<comment type="similarity">
    <text evidence="1">Belongs to the UPF0763 family.</text>
</comment>
<gene>
    <name evidence="2" type="ORF">CVT06_03580</name>
</gene>
<reference evidence="2 3" key="1">
    <citation type="journal article" date="2018" name="Emerg. Microbes Infect.">
        <title>Genomic analysis of oral Campylobacter concisus strains identified a potential bacterial molecular marker associated with active Crohn's disease.</title>
        <authorList>
            <person name="Liu F."/>
            <person name="Ma R."/>
            <person name="Tay C.Y.A."/>
            <person name="Octavia S."/>
            <person name="Lan R."/>
            <person name="Chung H.K.L."/>
            <person name="Riordan S.M."/>
            <person name="Grimm M.C."/>
            <person name="Leong R.W."/>
            <person name="Tanaka M.M."/>
            <person name="Connor S."/>
            <person name="Zhang L."/>
        </authorList>
    </citation>
    <scope>NUCLEOTIDE SEQUENCE [LARGE SCALE GENOMIC DNA]</scope>
    <source>
        <strain evidence="2 3">P10CDO-S2</strain>
    </source>
</reference>
<organism evidence="2 3">
    <name type="scientific">Campylobacter concisus</name>
    <dbReference type="NCBI Taxonomy" id="199"/>
    <lineage>
        <taxon>Bacteria</taxon>
        <taxon>Pseudomonadati</taxon>
        <taxon>Campylobacterota</taxon>
        <taxon>Epsilonproteobacteria</taxon>
        <taxon>Campylobacterales</taxon>
        <taxon>Campylobacteraceae</taxon>
        <taxon>Campylobacter</taxon>
    </lineage>
</organism>
<evidence type="ECO:0000256" key="1">
    <source>
        <dbReference type="HAMAP-Rule" id="MF_02110"/>
    </source>
</evidence>